<accession>A0A366XVP0</accession>
<keyword evidence="3" id="KW-0378">Hydrolase</keyword>
<dbReference type="OrthoDB" id="9775608at2"/>
<comment type="caution">
    <text evidence="5">The sequence shown here is derived from an EMBL/GenBank/DDBJ whole genome shotgun (WGS) entry which is preliminary data.</text>
</comment>
<dbReference type="InterPro" id="IPR018228">
    <property type="entry name" value="DNase_TatD-rel_CS"/>
</dbReference>
<dbReference type="AlphaFoldDB" id="A0A366XVP0"/>
<name>A0A366XVP0_9BACI</name>
<feature type="binding site" evidence="4">
    <location>
        <position position="132"/>
    </location>
    <ligand>
        <name>a divalent metal cation</name>
        <dbReference type="ChEBI" id="CHEBI:60240"/>
        <label>2</label>
    </ligand>
</feature>
<dbReference type="CDD" id="cd01310">
    <property type="entry name" value="TatD_DNAse"/>
    <property type="match status" value="1"/>
</dbReference>
<sequence>MIDAHIHLDQYNREDLPAYIEKWKKAGIKGAVSVSTNLRSSYDTLELANQFPDFVIPCIGFHPEQPLPAECELNELLTLIRSERHTISAIGEIGLPHYSYENSKFPSLQHYIELLKIFIEKAKQLSLPVVLHAVHDKAAIVYELLQKYEGVNAHFHWLKAEKKLLQLIIEAGYFISVTPEICYRERDRQLVSQVPLSQLMLETDGPWPYHEIFENTKTTPLLLKEVVQKTAEIKKISSKNVKDLTTKNTAHFYRYDRV</sequence>
<feature type="binding site" evidence="4">
    <location>
        <position position="5"/>
    </location>
    <ligand>
        <name>a divalent metal cation</name>
        <dbReference type="ChEBI" id="CHEBI:60240"/>
        <label>1</label>
    </ligand>
</feature>
<evidence type="ECO:0000256" key="4">
    <source>
        <dbReference type="PIRSR" id="PIRSR005902-1"/>
    </source>
</evidence>
<dbReference type="Proteomes" id="UP000253314">
    <property type="component" value="Unassembled WGS sequence"/>
</dbReference>
<comment type="similarity">
    <text evidence="1">Belongs to the metallo-dependent hydrolases superfamily. TatD-type hydrolase family.</text>
</comment>
<gene>
    <name evidence="5" type="ORF">DS031_12605</name>
</gene>
<dbReference type="PROSITE" id="PS01091">
    <property type="entry name" value="TATD_3"/>
    <property type="match status" value="1"/>
</dbReference>
<dbReference type="GO" id="GO:0046872">
    <property type="term" value="F:metal ion binding"/>
    <property type="evidence" value="ECO:0007669"/>
    <property type="project" value="UniProtKB-KW"/>
</dbReference>
<dbReference type="Pfam" id="PF01026">
    <property type="entry name" value="TatD_DNase"/>
    <property type="match status" value="1"/>
</dbReference>
<dbReference type="InterPro" id="IPR032466">
    <property type="entry name" value="Metal_Hydrolase"/>
</dbReference>
<evidence type="ECO:0000256" key="3">
    <source>
        <dbReference type="ARBA" id="ARBA00022801"/>
    </source>
</evidence>
<evidence type="ECO:0000313" key="5">
    <source>
        <dbReference type="EMBL" id="RBW69215.1"/>
    </source>
</evidence>
<feature type="binding site" evidence="4">
    <location>
        <position position="156"/>
    </location>
    <ligand>
        <name>a divalent metal cation</name>
        <dbReference type="ChEBI" id="CHEBI:60240"/>
        <label>2</label>
    </ligand>
</feature>
<dbReference type="PANTHER" id="PTHR46317">
    <property type="entry name" value="HYDROLASE OF PHP SUPERFAMILY-RELATED PROTEIN"/>
    <property type="match status" value="1"/>
</dbReference>
<evidence type="ECO:0000313" key="6">
    <source>
        <dbReference type="Proteomes" id="UP000253314"/>
    </source>
</evidence>
<dbReference type="Gene3D" id="3.20.20.140">
    <property type="entry name" value="Metal-dependent hydrolases"/>
    <property type="match status" value="1"/>
</dbReference>
<dbReference type="SUPFAM" id="SSF51556">
    <property type="entry name" value="Metallo-dependent hydrolases"/>
    <property type="match status" value="1"/>
</dbReference>
<dbReference type="EMBL" id="QOCW01000012">
    <property type="protein sequence ID" value="RBW69215.1"/>
    <property type="molecule type" value="Genomic_DNA"/>
</dbReference>
<evidence type="ECO:0000256" key="2">
    <source>
        <dbReference type="ARBA" id="ARBA00022723"/>
    </source>
</evidence>
<protein>
    <submittedName>
        <fullName evidence="5">TatD family deoxyribonuclease</fullName>
    </submittedName>
</protein>
<reference evidence="5 6" key="1">
    <citation type="submission" date="2018-07" db="EMBL/GenBank/DDBJ databases">
        <title>Lottiidibacillus patelloidae gen. nov., sp. nov., isolated from the intestinal tract of a marine limpet and the reclassification of B. taeanensis BH030017T, B. algicola KMM 3737T and B. hwajinpoensis SW-72T as genus Lottiidibacillus.</title>
        <authorList>
            <person name="Liu R."/>
            <person name="Huang Z."/>
        </authorList>
    </citation>
    <scope>NUCLEOTIDE SEQUENCE [LARGE SCALE GENOMIC DNA]</scope>
    <source>
        <strain evidence="5 6">BH030017</strain>
    </source>
</reference>
<feature type="binding site" evidence="4">
    <location>
        <position position="204"/>
    </location>
    <ligand>
        <name>a divalent metal cation</name>
        <dbReference type="ChEBI" id="CHEBI:60240"/>
        <label>1</label>
    </ligand>
</feature>
<dbReference type="PIRSF" id="PIRSF005902">
    <property type="entry name" value="DNase_TatD"/>
    <property type="match status" value="1"/>
</dbReference>
<dbReference type="InterPro" id="IPR001130">
    <property type="entry name" value="TatD-like"/>
</dbReference>
<proteinExistence type="inferred from homology"/>
<keyword evidence="2 4" id="KW-0479">Metal-binding</keyword>
<evidence type="ECO:0000256" key="1">
    <source>
        <dbReference type="ARBA" id="ARBA00009275"/>
    </source>
</evidence>
<dbReference type="GO" id="GO:0016788">
    <property type="term" value="F:hydrolase activity, acting on ester bonds"/>
    <property type="evidence" value="ECO:0007669"/>
    <property type="project" value="InterPro"/>
</dbReference>
<organism evidence="5 6">
    <name type="scientific">Bacillus taeanensis</name>
    <dbReference type="NCBI Taxonomy" id="273032"/>
    <lineage>
        <taxon>Bacteria</taxon>
        <taxon>Bacillati</taxon>
        <taxon>Bacillota</taxon>
        <taxon>Bacilli</taxon>
        <taxon>Bacillales</taxon>
        <taxon>Bacillaceae</taxon>
        <taxon>Bacillus</taxon>
    </lineage>
</organism>
<feature type="binding site" evidence="4">
    <location>
        <position position="92"/>
    </location>
    <ligand>
        <name>a divalent metal cation</name>
        <dbReference type="ChEBI" id="CHEBI:60240"/>
        <label>1</label>
    </ligand>
</feature>
<keyword evidence="6" id="KW-1185">Reference proteome</keyword>
<feature type="binding site" evidence="4">
    <location>
        <position position="7"/>
    </location>
    <ligand>
        <name>a divalent metal cation</name>
        <dbReference type="ChEBI" id="CHEBI:60240"/>
        <label>1</label>
    </ligand>
</feature>
<dbReference type="PANTHER" id="PTHR46317:SF1">
    <property type="entry name" value="HYDROLASE, TATD FAMILY"/>
    <property type="match status" value="1"/>
</dbReference>